<evidence type="ECO:0000313" key="1">
    <source>
        <dbReference type="EMBL" id="KAA0595958.1"/>
    </source>
</evidence>
<proteinExistence type="predicted"/>
<gene>
    <name evidence="1" type="ORF">FZ942_12120</name>
</gene>
<keyword evidence="2" id="KW-1185">Reference proteome</keyword>
<comment type="caution">
    <text evidence="1">The sequence shown here is derived from an EMBL/GenBank/DDBJ whole genome shotgun (WGS) entry which is preliminary data.</text>
</comment>
<dbReference type="Proteomes" id="UP000324927">
    <property type="component" value="Unassembled WGS sequence"/>
</dbReference>
<dbReference type="EMBL" id="VTTN01000004">
    <property type="protein sequence ID" value="KAA0595958.1"/>
    <property type="molecule type" value="Genomic_DNA"/>
</dbReference>
<accession>A0A5A9GNC4</accession>
<reference evidence="1 2" key="1">
    <citation type="submission" date="2019-08" db="EMBL/GenBank/DDBJ databases">
        <authorList>
            <person name="Grouzdev D."/>
            <person name="Tikhonova E."/>
            <person name="Kravchenko I."/>
        </authorList>
    </citation>
    <scope>NUCLEOTIDE SEQUENCE [LARGE SCALE GENOMIC DNA]</scope>
    <source>
        <strain evidence="1 2">59b</strain>
    </source>
</reference>
<organism evidence="1 2">
    <name type="scientific">Azospirillum lipoferum</name>
    <dbReference type="NCBI Taxonomy" id="193"/>
    <lineage>
        <taxon>Bacteria</taxon>
        <taxon>Pseudomonadati</taxon>
        <taxon>Pseudomonadota</taxon>
        <taxon>Alphaproteobacteria</taxon>
        <taxon>Rhodospirillales</taxon>
        <taxon>Azospirillaceae</taxon>
        <taxon>Azospirillum</taxon>
    </lineage>
</organism>
<sequence>MSTDSNLEKSFTLLDRAAALLGNLAAACGMSMTSLDSLARKMPALETAIMRGVITRGVRGARIDAMASTPSAQVPSSGLPQAGE</sequence>
<name>A0A5A9GNC4_AZOLI</name>
<evidence type="ECO:0000313" key="2">
    <source>
        <dbReference type="Proteomes" id="UP000324927"/>
    </source>
</evidence>
<protein>
    <submittedName>
        <fullName evidence="1">Uncharacterized protein</fullName>
    </submittedName>
</protein>
<dbReference type="RefSeq" id="WP_149231356.1">
    <property type="nucleotide sequence ID" value="NZ_JALJXJ010000005.1"/>
</dbReference>
<dbReference type="AlphaFoldDB" id="A0A5A9GNC4"/>